<keyword evidence="2" id="KW-1133">Transmembrane helix</keyword>
<dbReference type="Gene3D" id="2.40.70.10">
    <property type="entry name" value="Acid Proteases"/>
    <property type="match status" value="1"/>
</dbReference>
<organism evidence="3 4">
    <name type="scientific">Diaporthe australafricana</name>
    <dbReference type="NCBI Taxonomy" id="127596"/>
    <lineage>
        <taxon>Eukaryota</taxon>
        <taxon>Fungi</taxon>
        <taxon>Dikarya</taxon>
        <taxon>Ascomycota</taxon>
        <taxon>Pezizomycotina</taxon>
        <taxon>Sordariomycetes</taxon>
        <taxon>Sordariomycetidae</taxon>
        <taxon>Diaporthales</taxon>
        <taxon>Diaporthaceae</taxon>
        <taxon>Diaporthe</taxon>
    </lineage>
</organism>
<evidence type="ECO:0000256" key="1">
    <source>
        <dbReference type="SAM" id="MobiDB-lite"/>
    </source>
</evidence>
<sequence length="362" mass="38739">MDFVADSLKLNDNTTLLDFPMGIAQSYWEEQGYTAMMAIGLGANSTILNVLKSTGKIASRTWSLFYGLKASQSSSRLNGSFVLGGYDKAKVAGNKHTQSLTTDSDSCKTQMVVTLRDMTLNFANGTDVSLMGKSASSALSVCINPTVPVFLSMPLQPYFNNWMRYTGNSIFDMARTKGLNFWNLRYPAGVDPFLEVAYLMCNLDSGQFSLWSAFPTLAEDIVAVDTAHSDVTDFCASAVKDVNSGGSSSSAPAGSSTASGTTALDDQDAGTNHISTGGIAGIAVGAVAVGVIAGWLVIRCVRRKKNVELSELEAHSVEVQEWKSPVVTQTSTPSGHELQDTSHLYRHELTGTQKAAQYEMPG</sequence>
<keyword evidence="2" id="KW-0472">Membrane</keyword>
<keyword evidence="2" id="KW-0812">Transmembrane</keyword>
<dbReference type="Proteomes" id="UP001583177">
    <property type="component" value="Unassembled WGS sequence"/>
</dbReference>
<dbReference type="SUPFAM" id="SSF50630">
    <property type="entry name" value="Acid proteases"/>
    <property type="match status" value="1"/>
</dbReference>
<keyword evidence="4" id="KW-1185">Reference proteome</keyword>
<dbReference type="EMBL" id="JAWRVE010000060">
    <property type="protein sequence ID" value="KAL1865667.1"/>
    <property type="molecule type" value="Genomic_DNA"/>
</dbReference>
<feature type="region of interest" description="Disordered" evidence="1">
    <location>
        <begin position="243"/>
        <end position="264"/>
    </location>
</feature>
<evidence type="ECO:0000313" key="4">
    <source>
        <dbReference type="Proteomes" id="UP001583177"/>
    </source>
</evidence>
<evidence type="ECO:0000256" key="2">
    <source>
        <dbReference type="SAM" id="Phobius"/>
    </source>
</evidence>
<gene>
    <name evidence="3" type="ORF">Daus18300_007043</name>
</gene>
<name>A0ABR3WPT9_9PEZI</name>
<comment type="caution">
    <text evidence="3">The sequence shown here is derived from an EMBL/GenBank/DDBJ whole genome shotgun (WGS) entry which is preliminary data.</text>
</comment>
<evidence type="ECO:0008006" key="5">
    <source>
        <dbReference type="Google" id="ProtNLM"/>
    </source>
</evidence>
<accession>A0ABR3WPT9</accession>
<feature type="transmembrane region" description="Helical" evidence="2">
    <location>
        <begin position="277"/>
        <end position="298"/>
    </location>
</feature>
<proteinExistence type="predicted"/>
<reference evidence="3 4" key="1">
    <citation type="journal article" date="2024" name="IMA Fungus">
        <title>IMA Genome - F19 : A genome assembly and annotation guide to empower mycologists, including annotated draft genome sequences of Ceratocystis pirilliformis, Diaporthe australafricana, Fusarium ophioides, Paecilomyces lecythidis, and Sporothrix stenoceras.</title>
        <authorList>
            <person name="Aylward J."/>
            <person name="Wilson A.M."/>
            <person name="Visagie C.M."/>
            <person name="Spraker J."/>
            <person name="Barnes I."/>
            <person name="Buitendag C."/>
            <person name="Ceriani C."/>
            <person name="Del Mar Angel L."/>
            <person name="du Plessis D."/>
            <person name="Fuchs T."/>
            <person name="Gasser K."/>
            <person name="Kramer D."/>
            <person name="Li W."/>
            <person name="Munsamy K."/>
            <person name="Piso A."/>
            <person name="Price J.L."/>
            <person name="Sonnekus B."/>
            <person name="Thomas C."/>
            <person name="van der Nest A."/>
            <person name="van Dijk A."/>
            <person name="van Heerden A."/>
            <person name="van Vuuren N."/>
            <person name="Yilmaz N."/>
            <person name="Duong T.A."/>
            <person name="van der Merwe N.A."/>
            <person name="Wingfield M.J."/>
            <person name="Wingfield B.D."/>
        </authorList>
    </citation>
    <scope>NUCLEOTIDE SEQUENCE [LARGE SCALE GENOMIC DNA]</scope>
    <source>
        <strain evidence="3 4">CMW 18300</strain>
    </source>
</reference>
<dbReference type="InterPro" id="IPR021109">
    <property type="entry name" value="Peptidase_aspartic_dom_sf"/>
</dbReference>
<protein>
    <recommendedName>
        <fullName evidence="5">Peptidase A1 domain-containing protein</fullName>
    </recommendedName>
</protein>
<evidence type="ECO:0000313" key="3">
    <source>
        <dbReference type="EMBL" id="KAL1865667.1"/>
    </source>
</evidence>
<feature type="compositionally biased region" description="Low complexity" evidence="1">
    <location>
        <begin position="244"/>
        <end position="263"/>
    </location>
</feature>